<protein>
    <submittedName>
        <fullName evidence="1">Uncharacterized protein</fullName>
    </submittedName>
</protein>
<evidence type="ECO:0000313" key="2">
    <source>
        <dbReference type="Proteomes" id="UP001638806"/>
    </source>
</evidence>
<dbReference type="Proteomes" id="UP001638806">
    <property type="component" value="Unassembled WGS sequence"/>
</dbReference>
<name>A0ACC4E6V2_PURLI</name>
<organism evidence="1 2">
    <name type="scientific">Purpureocillium lilacinum</name>
    <name type="common">Paecilomyces lilacinus</name>
    <dbReference type="NCBI Taxonomy" id="33203"/>
    <lineage>
        <taxon>Eukaryota</taxon>
        <taxon>Fungi</taxon>
        <taxon>Dikarya</taxon>
        <taxon>Ascomycota</taxon>
        <taxon>Pezizomycotina</taxon>
        <taxon>Sordariomycetes</taxon>
        <taxon>Hypocreomycetidae</taxon>
        <taxon>Hypocreales</taxon>
        <taxon>Ophiocordycipitaceae</taxon>
        <taxon>Purpureocillium</taxon>
    </lineage>
</organism>
<dbReference type="EMBL" id="JBGNUJ010000002">
    <property type="protein sequence ID" value="KAL3963371.1"/>
    <property type="molecule type" value="Genomic_DNA"/>
</dbReference>
<reference evidence="1" key="1">
    <citation type="submission" date="2024-12" db="EMBL/GenBank/DDBJ databases">
        <title>Comparative genomics and development of molecular markers within Purpureocillium lilacinum and among Purpureocillium species.</title>
        <authorList>
            <person name="Yeh Z.-Y."/>
            <person name="Ni N.-T."/>
            <person name="Lo P.-H."/>
            <person name="Mushyakhwo K."/>
            <person name="Lin C.-F."/>
            <person name="Nai Y.-S."/>
        </authorList>
    </citation>
    <scope>NUCLEOTIDE SEQUENCE</scope>
    <source>
        <strain evidence="1">NCHU-NPUST-175</strain>
    </source>
</reference>
<proteinExistence type="predicted"/>
<accession>A0ACC4E6V2</accession>
<gene>
    <name evidence="1" type="ORF">ACCO45_000375</name>
</gene>
<comment type="caution">
    <text evidence="1">The sequence shown here is derived from an EMBL/GenBank/DDBJ whole genome shotgun (WGS) entry which is preliminary data.</text>
</comment>
<keyword evidence="2" id="KW-1185">Reference proteome</keyword>
<evidence type="ECO:0000313" key="1">
    <source>
        <dbReference type="EMBL" id="KAL3963371.1"/>
    </source>
</evidence>
<sequence>MKTAALASAVFIAAAAAQPRGHGHQHKHAARNVVTQVEWVTQTEYVTEYIDATTTVVVGPGHQAEPTTTSVKPNFFEPPSSSAPAPEPSSSSAAAPRRRPRPLPRLPPRPAQQQPVPRACSSPSPTPSNGGGSGSYSGDITYYAVGLGSCGWDDAGLDKTDNIVAISSALYADLGNGICGKKLSITANGKTITGTVRDKCPSCAKGSIDVSEKAFLDLFGDVGVGRSKVTWSFA</sequence>